<dbReference type="AlphaFoldDB" id="A0A1G9Q6X6"/>
<organism evidence="1 2">
    <name type="scientific">Halarsenatibacter silvermanii</name>
    <dbReference type="NCBI Taxonomy" id="321763"/>
    <lineage>
        <taxon>Bacteria</taxon>
        <taxon>Bacillati</taxon>
        <taxon>Bacillota</taxon>
        <taxon>Clostridia</taxon>
        <taxon>Halanaerobiales</taxon>
        <taxon>Halarsenatibacteraceae</taxon>
        <taxon>Halarsenatibacter</taxon>
    </lineage>
</organism>
<reference evidence="1 2" key="1">
    <citation type="submission" date="2016-10" db="EMBL/GenBank/DDBJ databases">
        <authorList>
            <person name="de Groot N.N."/>
        </authorList>
    </citation>
    <scope>NUCLEOTIDE SEQUENCE [LARGE SCALE GENOMIC DNA]</scope>
    <source>
        <strain evidence="1 2">SLAS-1</strain>
    </source>
</reference>
<accession>A0A1G9Q6X6</accession>
<dbReference type="Proteomes" id="UP000199476">
    <property type="component" value="Unassembled WGS sequence"/>
</dbReference>
<evidence type="ECO:0000313" key="2">
    <source>
        <dbReference type="Proteomes" id="UP000199476"/>
    </source>
</evidence>
<dbReference type="STRING" id="321763.SAMN04488692_11569"/>
<proteinExistence type="predicted"/>
<evidence type="ECO:0000313" key="1">
    <source>
        <dbReference type="EMBL" id="SDM06794.1"/>
    </source>
</evidence>
<name>A0A1G9Q6X6_9FIRM</name>
<dbReference type="EMBL" id="FNGO01000015">
    <property type="protein sequence ID" value="SDM06794.1"/>
    <property type="molecule type" value="Genomic_DNA"/>
</dbReference>
<keyword evidence="2" id="KW-1185">Reference proteome</keyword>
<sequence>MIKNYKNGSVKYIFCYAASIIFYAKLNLSRGKILCVFIVNVVNETLYLTS</sequence>
<protein>
    <submittedName>
        <fullName evidence="1">Uncharacterized protein</fullName>
    </submittedName>
</protein>
<gene>
    <name evidence="1" type="ORF">SAMN04488692_11569</name>
</gene>